<dbReference type="Gene3D" id="3.80.10.10">
    <property type="entry name" value="Ribonuclease Inhibitor"/>
    <property type="match status" value="1"/>
</dbReference>
<dbReference type="SUPFAM" id="SSF52058">
    <property type="entry name" value="L domain-like"/>
    <property type="match status" value="1"/>
</dbReference>
<dbReference type="InterPro" id="IPR032675">
    <property type="entry name" value="LRR_dom_sf"/>
</dbReference>
<protein>
    <submittedName>
        <fullName evidence="1">Leucine rich repeats-containing protein</fullName>
    </submittedName>
</protein>
<dbReference type="InterPro" id="IPR026906">
    <property type="entry name" value="LRR_5"/>
</dbReference>
<proteinExistence type="predicted"/>
<gene>
    <name evidence="1" type="ORF">TPC1_11384</name>
</gene>
<sequence length="134" mass="15040">QIIPDKTFCNMNILVLNLEKAEQIGKSAFCDCMLLQKAKMQNAKVIFQKAFFNCKSLAEVDCAPTAVHQEAFAECVCLKAIDLANAQFIGHKAFLRTKVERLDCKLLQNLGQAAFQQTNLTTVNIPLIKEVEQY</sequence>
<dbReference type="AlphaFoldDB" id="A0A146KJE2"/>
<evidence type="ECO:0000313" key="1">
    <source>
        <dbReference type="EMBL" id="JAP95576.1"/>
    </source>
</evidence>
<accession>A0A146KJE2</accession>
<feature type="non-terminal residue" evidence="1">
    <location>
        <position position="1"/>
    </location>
</feature>
<organism evidence="1">
    <name type="scientific">Trepomonas sp. PC1</name>
    <dbReference type="NCBI Taxonomy" id="1076344"/>
    <lineage>
        <taxon>Eukaryota</taxon>
        <taxon>Metamonada</taxon>
        <taxon>Diplomonadida</taxon>
        <taxon>Hexamitidae</taxon>
        <taxon>Hexamitinae</taxon>
        <taxon>Trepomonas</taxon>
    </lineage>
</organism>
<feature type="non-terminal residue" evidence="1">
    <location>
        <position position="134"/>
    </location>
</feature>
<name>A0A146KJE2_9EUKA</name>
<reference evidence="1" key="1">
    <citation type="submission" date="2015-07" db="EMBL/GenBank/DDBJ databases">
        <title>Adaptation to a free-living lifestyle via gene acquisitions in the diplomonad Trepomonas sp. PC1.</title>
        <authorList>
            <person name="Xu F."/>
            <person name="Jerlstrom-Hultqvist J."/>
            <person name="Kolisko M."/>
            <person name="Simpson A.G.B."/>
            <person name="Roger A.J."/>
            <person name="Svard S.G."/>
            <person name="Andersson J.O."/>
        </authorList>
    </citation>
    <scope>NUCLEOTIDE SEQUENCE</scope>
    <source>
        <strain evidence="1">PC1</strain>
    </source>
</reference>
<dbReference type="Pfam" id="PF13306">
    <property type="entry name" value="LRR_5"/>
    <property type="match status" value="1"/>
</dbReference>
<dbReference type="EMBL" id="GDID01001030">
    <property type="protein sequence ID" value="JAP95576.1"/>
    <property type="molecule type" value="Transcribed_RNA"/>
</dbReference>